<organism evidence="9 10">
    <name type="scientific">Thermithiobacillus plumbiphilus</name>
    <dbReference type="NCBI Taxonomy" id="1729899"/>
    <lineage>
        <taxon>Bacteria</taxon>
        <taxon>Pseudomonadati</taxon>
        <taxon>Pseudomonadota</taxon>
        <taxon>Acidithiobacillia</taxon>
        <taxon>Acidithiobacillales</taxon>
        <taxon>Thermithiobacillaceae</taxon>
        <taxon>Thermithiobacillus</taxon>
    </lineage>
</organism>
<dbReference type="Pfam" id="PF03734">
    <property type="entry name" value="YkuD"/>
    <property type="match status" value="1"/>
</dbReference>
<keyword evidence="3 9" id="KW-0808">Transferase</keyword>
<dbReference type="PANTHER" id="PTHR36699">
    <property type="entry name" value="LD-TRANSPEPTIDASE"/>
    <property type="match status" value="1"/>
</dbReference>
<evidence type="ECO:0000313" key="10">
    <source>
        <dbReference type="Proteomes" id="UP001446205"/>
    </source>
</evidence>
<feature type="active site" description="Proton donor/acceptor" evidence="7">
    <location>
        <position position="171"/>
    </location>
</feature>
<accession>A0ABU9D5W6</accession>
<dbReference type="Gene3D" id="2.40.440.10">
    <property type="entry name" value="L,D-transpeptidase catalytic domain-like"/>
    <property type="match status" value="1"/>
</dbReference>
<keyword evidence="10" id="KW-1185">Reference proteome</keyword>
<dbReference type="InterPro" id="IPR005490">
    <property type="entry name" value="LD_TPept_cat_dom"/>
</dbReference>
<feature type="active site" description="Nucleophile" evidence="7">
    <location>
        <position position="190"/>
    </location>
</feature>
<keyword evidence="4 7" id="KW-0133">Cell shape</keyword>
<dbReference type="PANTHER" id="PTHR36699:SF1">
    <property type="entry name" value="L,D-TRANSPEPTIDASE YAFK-RELATED"/>
    <property type="match status" value="1"/>
</dbReference>
<protein>
    <submittedName>
        <fullName evidence="9">L,D-transpeptidase</fullName>
        <ecNumber evidence="9">2.-.-.-</ecNumber>
    </submittedName>
</protein>
<evidence type="ECO:0000256" key="3">
    <source>
        <dbReference type="ARBA" id="ARBA00022679"/>
    </source>
</evidence>
<sequence>MILLLLMSATALHAETTPQVQTPMVQKVAPVTLPPVEPAKPLPWPDLQVPADAHGKPWILIDTRQQILEIRRDRALLKRFGYVAIGRGGAAPLRRMGDGKTPLGTYHIAWINDDSRFHIFFGLDFPNGADLARAYQNSMINREVYGRNMMRVERGMAPMQNTALGGSIGIHGLGPRDVNLHRRYNWTDGCIALDNEEVEELASWVEIGTTVVIR</sequence>
<evidence type="ECO:0000256" key="5">
    <source>
        <dbReference type="ARBA" id="ARBA00022984"/>
    </source>
</evidence>
<proteinExistence type="inferred from homology"/>
<dbReference type="RefSeq" id="WP_341369308.1">
    <property type="nucleotide sequence ID" value="NZ_JBBPCO010000001.1"/>
</dbReference>
<comment type="caution">
    <text evidence="9">The sequence shown here is derived from an EMBL/GenBank/DDBJ whole genome shotgun (WGS) entry which is preliminary data.</text>
</comment>
<comment type="similarity">
    <text evidence="2">Belongs to the YkuD family.</text>
</comment>
<dbReference type="GO" id="GO:0016740">
    <property type="term" value="F:transferase activity"/>
    <property type="evidence" value="ECO:0007669"/>
    <property type="project" value="UniProtKB-KW"/>
</dbReference>
<evidence type="ECO:0000256" key="6">
    <source>
        <dbReference type="ARBA" id="ARBA00023316"/>
    </source>
</evidence>
<dbReference type="Proteomes" id="UP001446205">
    <property type="component" value="Unassembled WGS sequence"/>
</dbReference>
<evidence type="ECO:0000256" key="1">
    <source>
        <dbReference type="ARBA" id="ARBA00004752"/>
    </source>
</evidence>
<evidence type="ECO:0000256" key="2">
    <source>
        <dbReference type="ARBA" id="ARBA00005992"/>
    </source>
</evidence>
<gene>
    <name evidence="9" type="ORF">WOB96_00555</name>
</gene>
<dbReference type="CDD" id="cd16913">
    <property type="entry name" value="YkuD_like"/>
    <property type="match status" value="1"/>
</dbReference>
<dbReference type="InterPro" id="IPR038063">
    <property type="entry name" value="Transpep_catalytic_dom"/>
</dbReference>
<evidence type="ECO:0000259" key="8">
    <source>
        <dbReference type="PROSITE" id="PS52029"/>
    </source>
</evidence>
<keyword evidence="6 7" id="KW-0961">Cell wall biogenesis/degradation</keyword>
<feature type="domain" description="L,D-TPase catalytic" evidence="8">
    <location>
        <begin position="57"/>
        <end position="214"/>
    </location>
</feature>
<keyword evidence="5 7" id="KW-0573">Peptidoglycan synthesis</keyword>
<evidence type="ECO:0000256" key="7">
    <source>
        <dbReference type="PROSITE-ProRule" id="PRU01373"/>
    </source>
</evidence>
<evidence type="ECO:0000313" key="9">
    <source>
        <dbReference type="EMBL" id="MEK8088242.1"/>
    </source>
</evidence>
<evidence type="ECO:0000256" key="4">
    <source>
        <dbReference type="ARBA" id="ARBA00022960"/>
    </source>
</evidence>
<comment type="pathway">
    <text evidence="1 7">Cell wall biogenesis; peptidoglycan biosynthesis.</text>
</comment>
<dbReference type="PROSITE" id="PS52029">
    <property type="entry name" value="LD_TPASE"/>
    <property type="match status" value="1"/>
</dbReference>
<dbReference type="SUPFAM" id="SSF141523">
    <property type="entry name" value="L,D-transpeptidase catalytic domain-like"/>
    <property type="match status" value="1"/>
</dbReference>
<dbReference type="EMBL" id="JBBPCO010000001">
    <property type="protein sequence ID" value="MEK8088242.1"/>
    <property type="molecule type" value="Genomic_DNA"/>
</dbReference>
<reference evidence="9 10" key="1">
    <citation type="submission" date="2024-04" db="EMBL/GenBank/DDBJ databases">
        <authorList>
            <person name="Abashina T."/>
            <person name="Shaikin A."/>
        </authorList>
    </citation>
    <scope>NUCLEOTIDE SEQUENCE [LARGE SCALE GENOMIC DNA]</scope>
    <source>
        <strain evidence="9 10">AAFK</strain>
    </source>
</reference>
<dbReference type="EC" id="2.-.-.-" evidence="9"/>
<name>A0ABU9D5W6_9PROT</name>